<keyword evidence="2 5" id="KW-0812">Transmembrane</keyword>
<dbReference type="InterPro" id="IPR036513">
    <property type="entry name" value="STAS_dom_sf"/>
</dbReference>
<dbReference type="SUPFAM" id="SSF52091">
    <property type="entry name" value="SpoIIaa-like"/>
    <property type="match status" value="1"/>
</dbReference>
<dbReference type="InterPro" id="IPR011547">
    <property type="entry name" value="SLC26A/SulP_dom"/>
</dbReference>
<dbReference type="OMA" id="KFMMALQ"/>
<dbReference type="WBParaSite" id="TCLT_0000388201-mRNA-1">
    <property type="protein sequence ID" value="TCLT_0000388201-mRNA-1"/>
    <property type="gene ID" value="TCLT_0000388201"/>
</dbReference>
<dbReference type="CDD" id="cd07042">
    <property type="entry name" value="STAS_SulP_like_sulfate_transporter"/>
    <property type="match status" value="1"/>
</dbReference>
<evidence type="ECO:0000256" key="3">
    <source>
        <dbReference type="ARBA" id="ARBA00022989"/>
    </source>
</evidence>
<dbReference type="STRING" id="103827.A0A0N5CUE4"/>
<protein>
    <submittedName>
        <fullName evidence="9">STAS domain-containing protein</fullName>
    </submittedName>
</protein>
<dbReference type="PROSITE" id="PS50801">
    <property type="entry name" value="STAS"/>
    <property type="match status" value="1"/>
</dbReference>
<dbReference type="InterPro" id="IPR002645">
    <property type="entry name" value="STAS_dom"/>
</dbReference>
<gene>
    <name evidence="7" type="ORF">TCLT_LOCUS3871</name>
</gene>
<name>A0A0N5CUE4_THECL</name>
<dbReference type="EMBL" id="UYYF01004268">
    <property type="protein sequence ID" value="VDN00893.1"/>
    <property type="molecule type" value="Genomic_DNA"/>
</dbReference>
<evidence type="ECO:0000256" key="5">
    <source>
        <dbReference type="SAM" id="Phobius"/>
    </source>
</evidence>
<reference evidence="9" key="1">
    <citation type="submission" date="2016-04" db="UniProtKB">
        <authorList>
            <consortium name="WormBaseParasite"/>
        </authorList>
    </citation>
    <scope>IDENTIFICATION</scope>
</reference>
<proteinExistence type="predicted"/>
<dbReference type="Pfam" id="PF01740">
    <property type="entry name" value="STAS"/>
    <property type="match status" value="1"/>
</dbReference>
<reference evidence="7 8" key="2">
    <citation type="submission" date="2018-11" db="EMBL/GenBank/DDBJ databases">
        <authorList>
            <consortium name="Pathogen Informatics"/>
        </authorList>
    </citation>
    <scope>NUCLEOTIDE SEQUENCE [LARGE SCALE GENOMIC DNA]</scope>
</reference>
<keyword evidence="4 5" id="KW-0472">Membrane</keyword>
<evidence type="ECO:0000313" key="9">
    <source>
        <dbReference type="WBParaSite" id="TCLT_0000388201-mRNA-1"/>
    </source>
</evidence>
<accession>A0A0N5CUE4</accession>
<feature type="transmembrane region" description="Helical" evidence="5">
    <location>
        <begin position="286"/>
        <end position="303"/>
    </location>
</feature>
<keyword evidence="8" id="KW-1185">Reference proteome</keyword>
<evidence type="ECO:0000256" key="2">
    <source>
        <dbReference type="ARBA" id="ARBA00022692"/>
    </source>
</evidence>
<evidence type="ECO:0000313" key="7">
    <source>
        <dbReference type="EMBL" id="VDN00893.1"/>
    </source>
</evidence>
<dbReference type="GO" id="GO:0055085">
    <property type="term" value="P:transmembrane transport"/>
    <property type="evidence" value="ECO:0007669"/>
    <property type="project" value="InterPro"/>
</dbReference>
<dbReference type="OrthoDB" id="288203at2759"/>
<feature type="transmembrane region" description="Helical" evidence="5">
    <location>
        <begin position="411"/>
        <end position="444"/>
    </location>
</feature>
<keyword evidence="3 5" id="KW-1133">Transmembrane helix</keyword>
<evidence type="ECO:0000259" key="6">
    <source>
        <dbReference type="PROSITE" id="PS50801"/>
    </source>
</evidence>
<dbReference type="NCBIfam" id="TIGR00815">
    <property type="entry name" value="sulP"/>
    <property type="match status" value="1"/>
</dbReference>
<dbReference type="Gene3D" id="3.30.750.24">
    <property type="entry name" value="STAS domain"/>
    <property type="match status" value="1"/>
</dbReference>
<comment type="subcellular location">
    <subcellularLocation>
        <location evidence="1">Membrane</location>
        <topology evidence="1">Multi-pass membrane protein</topology>
    </subcellularLocation>
</comment>
<sequence length="659" mass="73438">MSLKKNKELTFSIERAVLNQEEFDTQFGYIQTDSSLRKIFKQTKCRFFQCSFIDQIKKALPIVLWLPKVTTTDFVQDVLAGITVGIFSVPQAMAYAALANVNTVVGLYTSLFPTLIYAVFGTSKHLTLGMFAVAALMTGNAIERRKQDLLSNGTSDSYLEMIDHDLTIELMSTLTFTVGFVMVVFAVLQLHFITVYLSDPVIGGFTTGAACHVLASQMPKLVGIRIPIRTGPMGLFKLPLFLYDFVVSLGKANFYVLIISFTSITILMLGKYIINPFVMRKIRVPIPFELFLMIVSIIVTYSLQINEKQKVAVVGFIPRRLPNPALPKLKHFFAFLVDAIPIAVVIYSVSVSVGKLIAKKHGYHISSSQELKALALCQLVGAFLCCHPASGSLSRALVNSQMGATSELSSIVSALVVLFVILVIGPLLYYLPSCVLASIITVALQGMFLKVRETFQFWQVAKIDLLIWSVSFLGTFFWNVSEGLGIAIVFAAITVIIRTQRPKSAVLGNIQDTELYRDINRYKASIVSSNIAIYRFDAPLLFLNSEIFLRKAMSIVDEKSKMLSDDEQLSLVIDASGFTYMDYTGVEKLRDLWHELRIRNVIMFVAASKAAARTLFAKCDIYKTIPIQHFFPSVHDAVLFAKTLQKNQKIKPQADIISQ</sequence>
<feature type="transmembrane region" description="Helical" evidence="5">
    <location>
        <begin position="465"/>
        <end position="497"/>
    </location>
</feature>
<dbReference type="PANTHER" id="PTHR11814">
    <property type="entry name" value="SULFATE TRANSPORTER"/>
    <property type="match status" value="1"/>
</dbReference>
<feature type="domain" description="STAS" evidence="6">
    <location>
        <begin position="521"/>
        <end position="641"/>
    </location>
</feature>
<evidence type="ECO:0000256" key="1">
    <source>
        <dbReference type="ARBA" id="ARBA00004141"/>
    </source>
</evidence>
<organism evidence="9">
    <name type="scientific">Thelazia callipaeda</name>
    <name type="common">Oriental eyeworm</name>
    <name type="synonym">Parasitic nematode</name>
    <dbReference type="NCBI Taxonomy" id="103827"/>
    <lineage>
        <taxon>Eukaryota</taxon>
        <taxon>Metazoa</taxon>
        <taxon>Ecdysozoa</taxon>
        <taxon>Nematoda</taxon>
        <taxon>Chromadorea</taxon>
        <taxon>Rhabditida</taxon>
        <taxon>Spirurina</taxon>
        <taxon>Spiruromorpha</taxon>
        <taxon>Thelazioidea</taxon>
        <taxon>Thelaziidae</taxon>
        <taxon>Thelazia</taxon>
    </lineage>
</organism>
<dbReference type="Pfam" id="PF00916">
    <property type="entry name" value="Sulfate_transp"/>
    <property type="match status" value="1"/>
</dbReference>
<evidence type="ECO:0000256" key="4">
    <source>
        <dbReference type="ARBA" id="ARBA00023136"/>
    </source>
</evidence>
<feature type="transmembrane region" description="Helical" evidence="5">
    <location>
        <begin position="254"/>
        <end position="274"/>
    </location>
</feature>
<dbReference type="GO" id="GO:0016020">
    <property type="term" value="C:membrane"/>
    <property type="evidence" value="ECO:0007669"/>
    <property type="project" value="UniProtKB-SubCell"/>
</dbReference>
<feature type="transmembrane region" description="Helical" evidence="5">
    <location>
        <begin position="126"/>
        <end position="142"/>
    </location>
</feature>
<dbReference type="Proteomes" id="UP000276776">
    <property type="component" value="Unassembled WGS sequence"/>
</dbReference>
<feature type="transmembrane region" description="Helical" evidence="5">
    <location>
        <begin position="332"/>
        <end position="353"/>
    </location>
</feature>
<feature type="transmembrane region" description="Helical" evidence="5">
    <location>
        <begin position="174"/>
        <end position="197"/>
    </location>
</feature>
<evidence type="ECO:0000313" key="8">
    <source>
        <dbReference type="Proteomes" id="UP000276776"/>
    </source>
</evidence>
<dbReference type="InterPro" id="IPR001902">
    <property type="entry name" value="SLC26A/SulP_fam"/>
</dbReference>
<dbReference type="AlphaFoldDB" id="A0A0N5CUE4"/>